<keyword evidence="7" id="KW-0443">Lipid metabolism</keyword>
<dbReference type="GO" id="GO:0016020">
    <property type="term" value="C:membrane"/>
    <property type="evidence" value="ECO:0007669"/>
    <property type="project" value="UniProtKB-SubCell"/>
</dbReference>
<comment type="subcellular location">
    <subcellularLocation>
        <location evidence="1">Membrane</location>
        <topology evidence="1">Multi-pass membrane protein</topology>
    </subcellularLocation>
</comment>
<evidence type="ECO:0000256" key="10">
    <source>
        <dbReference type="ARBA" id="ARBA00068717"/>
    </source>
</evidence>
<keyword evidence="4" id="KW-0521">NADP</keyword>
<comment type="caution">
    <text evidence="13">The sequence shown here is derived from an EMBL/GenBank/DDBJ whole genome shotgun (WGS) entry which is preliminary data.</text>
</comment>
<dbReference type="PANTHER" id="PTHR24322">
    <property type="entry name" value="PKSB"/>
    <property type="match status" value="1"/>
</dbReference>
<dbReference type="PROSITE" id="PS00061">
    <property type="entry name" value="ADH_SHORT"/>
    <property type="match status" value="1"/>
</dbReference>
<evidence type="ECO:0000313" key="13">
    <source>
        <dbReference type="EMBL" id="KAK3088330.1"/>
    </source>
</evidence>
<protein>
    <recommendedName>
        <fullName evidence="10">Short-chain dehydrogenase/reductase 3</fullName>
    </recommendedName>
    <alternativeName>
        <fullName evidence="11">Retinal short-chain dehydrogenase/reductase 1</fullName>
    </alternativeName>
</protein>
<dbReference type="InterPro" id="IPR020904">
    <property type="entry name" value="Sc_DH/Rdtase_CS"/>
</dbReference>
<dbReference type="GO" id="GO:0052650">
    <property type="term" value="F:all-trans-retinol dehydrogenase (NADP+) activity"/>
    <property type="evidence" value="ECO:0007669"/>
    <property type="project" value="UniProtKB-ARBA"/>
</dbReference>
<dbReference type="PRINTS" id="PR00080">
    <property type="entry name" value="SDRFAMILY"/>
</dbReference>
<dbReference type="PANTHER" id="PTHR24322:SF752">
    <property type="entry name" value="ESTRADIOL 17-BETA-DEHYDROGENASE 11-LIKE"/>
    <property type="match status" value="1"/>
</dbReference>
<evidence type="ECO:0000256" key="8">
    <source>
        <dbReference type="ARBA" id="ARBA00023136"/>
    </source>
</evidence>
<sequence>MFYSIVPRRKKDVAGEIVLITGAGHGIGKEMALEFGRLGARVVIWDMNKTTNEKTAEEIRNNGGTAYSFVCDLTKTDEIRRVSERVRREVGDPYILINNAGVLYGGELLKTEEAEIRRTFEINTLCHFWTVKEFLPSMMEQNRGHIVTIASMAAKAGTAYLVDYCSSKFAAFGFTEALSDELRVLGKTNIQTTTVCPMFVDTGLVETIKYKAGKILTPEEVSRATVNGVLTNLDVVYVPARMNLVTRIGA</sequence>
<keyword evidence="6" id="KW-0560">Oxidoreductase</keyword>
<keyword evidence="8" id="KW-0472">Membrane</keyword>
<dbReference type="Gene3D" id="3.40.50.720">
    <property type="entry name" value="NAD(P)-binding Rossmann-like Domain"/>
    <property type="match status" value="1"/>
</dbReference>
<evidence type="ECO:0000256" key="11">
    <source>
        <dbReference type="ARBA" id="ARBA00082544"/>
    </source>
</evidence>
<dbReference type="FunFam" id="3.40.50.720:FF:000131">
    <property type="entry name" value="Short-chain dehydrogenase/reductase 3"/>
    <property type="match status" value="1"/>
</dbReference>
<comment type="similarity">
    <text evidence="2 12">Belongs to the short-chain dehydrogenases/reductases (SDR) family.</text>
</comment>
<dbReference type="Proteomes" id="UP001186944">
    <property type="component" value="Unassembled WGS sequence"/>
</dbReference>
<comment type="function">
    <text evidence="9">Catalyzes the reduction of all-trans-retinal to all-trans-retinol in the presence of NADPH.</text>
</comment>
<dbReference type="AlphaFoldDB" id="A0AA88XMV3"/>
<dbReference type="InterPro" id="IPR036291">
    <property type="entry name" value="NAD(P)-bd_dom_sf"/>
</dbReference>
<evidence type="ECO:0000256" key="1">
    <source>
        <dbReference type="ARBA" id="ARBA00004141"/>
    </source>
</evidence>
<evidence type="ECO:0000256" key="6">
    <source>
        <dbReference type="ARBA" id="ARBA00023002"/>
    </source>
</evidence>
<dbReference type="InterPro" id="IPR002347">
    <property type="entry name" value="SDR_fam"/>
</dbReference>
<dbReference type="Pfam" id="PF00106">
    <property type="entry name" value="adh_short"/>
    <property type="match status" value="1"/>
</dbReference>
<evidence type="ECO:0000256" key="3">
    <source>
        <dbReference type="ARBA" id="ARBA00022692"/>
    </source>
</evidence>
<proteinExistence type="inferred from homology"/>
<dbReference type="GO" id="GO:0005811">
    <property type="term" value="C:lipid droplet"/>
    <property type="evidence" value="ECO:0007669"/>
    <property type="project" value="TreeGrafter"/>
</dbReference>
<reference evidence="13" key="1">
    <citation type="submission" date="2019-08" db="EMBL/GenBank/DDBJ databases">
        <title>The improved chromosome-level genome for the pearl oyster Pinctada fucata martensii using PacBio sequencing and Hi-C.</title>
        <authorList>
            <person name="Zheng Z."/>
        </authorList>
    </citation>
    <scope>NUCLEOTIDE SEQUENCE</scope>
    <source>
        <strain evidence="13">ZZ-2019</strain>
        <tissue evidence="13">Adductor muscle</tissue>
    </source>
</reference>
<gene>
    <name evidence="13" type="ORF">FSP39_017729</name>
</gene>
<evidence type="ECO:0000313" key="14">
    <source>
        <dbReference type="Proteomes" id="UP001186944"/>
    </source>
</evidence>
<evidence type="ECO:0000256" key="9">
    <source>
        <dbReference type="ARBA" id="ARBA00059620"/>
    </source>
</evidence>
<dbReference type="EMBL" id="VSWD01000011">
    <property type="protein sequence ID" value="KAK3088330.1"/>
    <property type="molecule type" value="Genomic_DNA"/>
</dbReference>
<dbReference type="CDD" id="cd05339">
    <property type="entry name" value="17beta-HSDXI-like_SDR_c"/>
    <property type="match status" value="1"/>
</dbReference>
<name>A0AA88XMV3_PINIB</name>
<dbReference type="SUPFAM" id="SSF51735">
    <property type="entry name" value="NAD(P)-binding Rossmann-fold domains"/>
    <property type="match status" value="1"/>
</dbReference>
<keyword evidence="14" id="KW-1185">Reference proteome</keyword>
<evidence type="ECO:0000256" key="2">
    <source>
        <dbReference type="ARBA" id="ARBA00006484"/>
    </source>
</evidence>
<accession>A0AA88XMV3</accession>
<keyword evidence="3" id="KW-0812">Transmembrane</keyword>
<keyword evidence="5" id="KW-1133">Transmembrane helix</keyword>
<evidence type="ECO:0000256" key="7">
    <source>
        <dbReference type="ARBA" id="ARBA00023098"/>
    </source>
</evidence>
<evidence type="ECO:0000256" key="5">
    <source>
        <dbReference type="ARBA" id="ARBA00022989"/>
    </source>
</evidence>
<dbReference type="PRINTS" id="PR00081">
    <property type="entry name" value="GDHRDH"/>
</dbReference>
<evidence type="ECO:0000256" key="4">
    <source>
        <dbReference type="ARBA" id="ARBA00022857"/>
    </source>
</evidence>
<evidence type="ECO:0000256" key="12">
    <source>
        <dbReference type="RuleBase" id="RU000363"/>
    </source>
</evidence>
<organism evidence="13 14">
    <name type="scientific">Pinctada imbricata</name>
    <name type="common">Atlantic pearl-oyster</name>
    <name type="synonym">Pinctada martensii</name>
    <dbReference type="NCBI Taxonomy" id="66713"/>
    <lineage>
        <taxon>Eukaryota</taxon>
        <taxon>Metazoa</taxon>
        <taxon>Spiralia</taxon>
        <taxon>Lophotrochozoa</taxon>
        <taxon>Mollusca</taxon>
        <taxon>Bivalvia</taxon>
        <taxon>Autobranchia</taxon>
        <taxon>Pteriomorphia</taxon>
        <taxon>Pterioida</taxon>
        <taxon>Pterioidea</taxon>
        <taxon>Pteriidae</taxon>
        <taxon>Pinctada</taxon>
    </lineage>
</organism>